<comment type="similarity">
    <text evidence="1">Belongs to the N(4)/N(6)-methyltransferase family.</text>
</comment>
<keyword evidence="2" id="KW-0680">Restriction system</keyword>
<name>A0A3R7QMV5_9HYPH</name>
<dbReference type="GO" id="GO:0009307">
    <property type="term" value="P:DNA restriction-modification system"/>
    <property type="evidence" value="ECO:0007669"/>
    <property type="project" value="UniProtKB-KW"/>
</dbReference>
<evidence type="ECO:0000259" key="3">
    <source>
        <dbReference type="Pfam" id="PF12161"/>
    </source>
</evidence>
<feature type="domain" description="N6 adenine-specific DNA methyltransferase N-terminal" evidence="3">
    <location>
        <begin position="22"/>
        <end position="92"/>
    </location>
</feature>
<dbReference type="Gene3D" id="1.20.1260.30">
    <property type="match status" value="1"/>
</dbReference>
<sequence length="97" mass="11273">MVSTITITNVIGNESVSSVRCNEGFIVPKATGFSHFYEKRNKDNIDYSINRIFEIIENDNHPKFKGIFYNIDFNSEANLRKSKGYNHLLKTLQEYFS</sequence>
<evidence type="ECO:0000313" key="5">
    <source>
        <dbReference type="Proteomes" id="UP000236895"/>
    </source>
</evidence>
<dbReference type="Pfam" id="PF12161">
    <property type="entry name" value="HsdM_N"/>
    <property type="match status" value="1"/>
</dbReference>
<dbReference type="EMBL" id="PKRU02000008">
    <property type="protein sequence ID" value="RPD37519.1"/>
    <property type="molecule type" value="Genomic_DNA"/>
</dbReference>
<organism evidence="4 5">
    <name type="scientific">Candidatus Liberibacter solanacearum</name>
    <dbReference type="NCBI Taxonomy" id="556287"/>
    <lineage>
        <taxon>Bacteria</taxon>
        <taxon>Pseudomonadati</taxon>
        <taxon>Pseudomonadota</taxon>
        <taxon>Alphaproteobacteria</taxon>
        <taxon>Hyphomicrobiales</taxon>
        <taxon>Rhizobiaceae</taxon>
        <taxon>Liberibacter</taxon>
    </lineage>
</organism>
<dbReference type="InterPro" id="IPR038333">
    <property type="entry name" value="T1MK-like_N_sf"/>
</dbReference>
<dbReference type="Proteomes" id="UP000236895">
    <property type="component" value="Unassembled WGS sequence"/>
</dbReference>
<reference evidence="4 5" key="1">
    <citation type="submission" date="2018-11" db="EMBL/GenBank/DDBJ databases">
        <title>Genome Analysis of Haplotype D of Candidatus Liberibacter Solanacearum.</title>
        <authorList>
            <person name="Katsir L."/>
            <person name="Ruan Z."/>
            <person name="Santos Garcia D."/>
            <person name="Piasezky A."/>
            <person name="Jiang J."/>
            <person name="Sela N."/>
            <person name="Freilich S."/>
            <person name="Bahar O."/>
        </authorList>
    </citation>
    <scope>NUCLEOTIDE SEQUENCE [LARGE SCALE GENOMIC DNA]</scope>
    <source>
        <strain evidence="5">haplotype D1</strain>
    </source>
</reference>
<comment type="caution">
    <text evidence="4">The sequence shown here is derived from an EMBL/GenBank/DDBJ whole genome shotgun (WGS) entry which is preliminary data.</text>
</comment>
<evidence type="ECO:0000256" key="1">
    <source>
        <dbReference type="ARBA" id="ARBA00006594"/>
    </source>
</evidence>
<dbReference type="AlphaFoldDB" id="A0A3R7QMV5"/>
<gene>
    <name evidence="4" type="ORF">C0030_001790</name>
</gene>
<protein>
    <recommendedName>
        <fullName evidence="3">N6 adenine-specific DNA methyltransferase N-terminal domain-containing protein</fullName>
    </recommendedName>
</protein>
<evidence type="ECO:0000313" key="4">
    <source>
        <dbReference type="EMBL" id="RPD37519.1"/>
    </source>
</evidence>
<accession>A0A3R7QMV5</accession>
<proteinExistence type="inferred from homology"/>
<dbReference type="InterPro" id="IPR022749">
    <property type="entry name" value="D12N6_MeTrfase_N"/>
</dbReference>
<evidence type="ECO:0000256" key="2">
    <source>
        <dbReference type="ARBA" id="ARBA00022747"/>
    </source>
</evidence>